<accession>A0A3S4BF67</accession>
<organism evidence="3 4">
    <name type="scientific">Rhodoplanes serenus</name>
    <dbReference type="NCBI Taxonomy" id="200615"/>
    <lineage>
        <taxon>Bacteria</taxon>
        <taxon>Pseudomonadati</taxon>
        <taxon>Pseudomonadota</taxon>
        <taxon>Alphaproteobacteria</taxon>
        <taxon>Hyphomicrobiales</taxon>
        <taxon>Nitrobacteraceae</taxon>
        <taxon>Rhodoplanes</taxon>
    </lineage>
</organism>
<keyword evidence="4" id="KW-1185">Reference proteome</keyword>
<evidence type="ECO:0000256" key="1">
    <source>
        <dbReference type="SAM" id="MobiDB-lite"/>
    </source>
</evidence>
<dbReference type="SUPFAM" id="SSF53335">
    <property type="entry name" value="S-adenosyl-L-methionine-dependent methyltransferases"/>
    <property type="match status" value="1"/>
</dbReference>
<name>A0A3S4BF67_9BRAD</name>
<dbReference type="Proteomes" id="UP000289200">
    <property type="component" value="Unassembled WGS sequence"/>
</dbReference>
<sequence>MPAPATLHGPSSASASITRDHQEDRRPMSVPAPAPEGALLYDRRTGRLDGASAVERLAVLAMRAGARLTEPWEHRGFSLGCRILSVALTEREAMVRIDDDTRYAFPLGDGYWSVLFDPRYVYEPELERFLMNVVDVDYTFVDGGANYGLWSVLVSSRRFGSHPAIAIEASSRNAAKLRRNAEINGGRFAVRHQAIGATAGGIARLSGRKHEAFTIAGGTDATVTEEVPVMSLDSLFDDGTLRPDGRFVVKLDVEGVEVDALKGGRRMLDADSVLLCEEHGADRTHAVTRYALSLPGCREFVLDPTTGRFEEVPEPGFLDHVKTNPAYGYNVFVTKSPFWIERLRSAPPVVR</sequence>
<evidence type="ECO:0000313" key="4">
    <source>
        <dbReference type="Proteomes" id="UP000289200"/>
    </source>
</evidence>
<dbReference type="EMBL" id="UWOC01000129">
    <property type="protein sequence ID" value="VCU08425.1"/>
    <property type="molecule type" value="Genomic_DNA"/>
</dbReference>
<feature type="compositionally biased region" description="Basic and acidic residues" evidence="1">
    <location>
        <begin position="18"/>
        <end position="27"/>
    </location>
</feature>
<gene>
    <name evidence="3" type="ORF">RHODGE_RHODGE_01595</name>
</gene>
<protein>
    <recommendedName>
        <fullName evidence="2">Methyltransferase FkbM domain-containing protein</fullName>
    </recommendedName>
</protein>
<feature type="domain" description="Methyltransferase FkbM" evidence="2">
    <location>
        <begin position="142"/>
        <end position="280"/>
    </location>
</feature>
<dbReference type="PANTHER" id="PTHR34203:SF15">
    <property type="entry name" value="SLL1173 PROTEIN"/>
    <property type="match status" value="1"/>
</dbReference>
<dbReference type="InterPro" id="IPR052514">
    <property type="entry name" value="SAM-dependent_MTase"/>
</dbReference>
<reference evidence="4" key="1">
    <citation type="submission" date="2018-10" db="EMBL/GenBank/DDBJ databases">
        <authorList>
            <person name="Peiro R."/>
            <person name="Begona"/>
            <person name="Cbmso G."/>
            <person name="Lopez M."/>
            <person name="Gonzalez S."/>
            <person name="Sacristan E."/>
            <person name="Castillo E."/>
        </authorList>
    </citation>
    <scope>NUCLEOTIDE SEQUENCE [LARGE SCALE GENOMIC DNA]</scope>
</reference>
<proteinExistence type="predicted"/>
<comment type="caution">
    <text evidence="3">The sequence shown here is derived from an EMBL/GenBank/DDBJ whole genome shotgun (WGS) entry which is preliminary data.</text>
</comment>
<dbReference type="Gene3D" id="3.40.50.150">
    <property type="entry name" value="Vaccinia Virus protein VP39"/>
    <property type="match status" value="1"/>
</dbReference>
<evidence type="ECO:0000259" key="2">
    <source>
        <dbReference type="Pfam" id="PF05050"/>
    </source>
</evidence>
<dbReference type="InterPro" id="IPR006342">
    <property type="entry name" value="FkbM_mtfrase"/>
</dbReference>
<evidence type="ECO:0000313" key="3">
    <source>
        <dbReference type="EMBL" id="VCU08425.1"/>
    </source>
</evidence>
<dbReference type="PANTHER" id="PTHR34203">
    <property type="entry name" value="METHYLTRANSFERASE, FKBM FAMILY PROTEIN"/>
    <property type="match status" value="1"/>
</dbReference>
<dbReference type="AlphaFoldDB" id="A0A3S4BF67"/>
<dbReference type="InterPro" id="IPR029063">
    <property type="entry name" value="SAM-dependent_MTases_sf"/>
</dbReference>
<dbReference type="Pfam" id="PF05050">
    <property type="entry name" value="Methyltransf_21"/>
    <property type="match status" value="1"/>
</dbReference>
<feature type="region of interest" description="Disordered" evidence="1">
    <location>
        <begin position="1"/>
        <end position="36"/>
    </location>
</feature>
<dbReference type="NCBIfam" id="TIGR01444">
    <property type="entry name" value="fkbM_fam"/>
    <property type="match status" value="1"/>
</dbReference>